<name>A0AAN4UVA2_9RHOB</name>
<dbReference type="AlphaFoldDB" id="A0AAN4UVA2"/>
<comment type="caution">
    <text evidence="2">The sequence shown here is derived from an EMBL/GenBank/DDBJ whole genome shotgun (WGS) entry which is preliminary data.</text>
</comment>
<gene>
    <name evidence="2" type="ORF">GCM10008024_38580</name>
</gene>
<evidence type="ECO:0000313" key="3">
    <source>
        <dbReference type="Proteomes" id="UP000634647"/>
    </source>
</evidence>
<sequence>MEFTVKQCDDGNRAKVVENRCGCGKGDDRRVNPARKQREDAKDQDDVCRNRDCPTTQGDGISGIEPEVDRCRHNHVPKRRTCRKHGRTGFGQRPTGQLVICVKTDEKEEDRQKALIDPLDQRGFDCPSARPTRRGR</sequence>
<organism evidence="2 3">
    <name type="scientific">Allgaiera indica</name>
    <dbReference type="NCBI Taxonomy" id="765699"/>
    <lineage>
        <taxon>Bacteria</taxon>
        <taxon>Pseudomonadati</taxon>
        <taxon>Pseudomonadota</taxon>
        <taxon>Alphaproteobacteria</taxon>
        <taxon>Rhodobacterales</taxon>
        <taxon>Paracoccaceae</taxon>
        <taxon>Allgaiera</taxon>
    </lineage>
</organism>
<accession>A0AAN4UVA2</accession>
<feature type="compositionally biased region" description="Basic and acidic residues" evidence="1">
    <location>
        <begin position="110"/>
        <end position="123"/>
    </location>
</feature>
<proteinExistence type="predicted"/>
<protein>
    <submittedName>
        <fullName evidence="2">Uncharacterized protein</fullName>
    </submittedName>
</protein>
<dbReference type="EMBL" id="BNAB01000030">
    <property type="protein sequence ID" value="GHE05953.1"/>
    <property type="molecule type" value="Genomic_DNA"/>
</dbReference>
<feature type="region of interest" description="Disordered" evidence="1">
    <location>
        <begin position="26"/>
        <end position="66"/>
    </location>
</feature>
<reference evidence="2" key="2">
    <citation type="submission" date="2023-06" db="EMBL/GenBank/DDBJ databases">
        <authorList>
            <person name="Sun Q."/>
            <person name="Zhou Y."/>
        </authorList>
    </citation>
    <scope>NUCLEOTIDE SEQUENCE</scope>
    <source>
        <strain evidence="2">CGMCC 1.10859</strain>
    </source>
</reference>
<reference evidence="2" key="1">
    <citation type="journal article" date="2014" name="Int. J. Syst. Evol. Microbiol.">
        <title>Complete genome sequence of Corynebacterium casei LMG S-19264T (=DSM 44701T), isolated from a smear-ripened cheese.</title>
        <authorList>
            <consortium name="US DOE Joint Genome Institute (JGI-PGF)"/>
            <person name="Walter F."/>
            <person name="Albersmeier A."/>
            <person name="Kalinowski J."/>
            <person name="Ruckert C."/>
        </authorList>
    </citation>
    <scope>NUCLEOTIDE SEQUENCE</scope>
    <source>
        <strain evidence="2">CGMCC 1.10859</strain>
    </source>
</reference>
<evidence type="ECO:0000256" key="1">
    <source>
        <dbReference type="SAM" id="MobiDB-lite"/>
    </source>
</evidence>
<feature type="region of interest" description="Disordered" evidence="1">
    <location>
        <begin position="110"/>
        <end position="136"/>
    </location>
</feature>
<dbReference type="Proteomes" id="UP000634647">
    <property type="component" value="Unassembled WGS sequence"/>
</dbReference>
<evidence type="ECO:0000313" key="2">
    <source>
        <dbReference type="EMBL" id="GHE05953.1"/>
    </source>
</evidence>
<feature type="compositionally biased region" description="Basic and acidic residues" evidence="1">
    <location>
        <begin position="26"/>
        <end position="52"/>
    </location>
</feature>